<evidence type="ECO:0000313" key="2">
    <source>
        <dbReference type="Proteomes" id="UP000039865"/>
    </source>
</evidence>
<organism evidence="1 2">
    <name type="scientific">Stylonychia lemnae</name>
    <name type="common">Ciliate</name>
    <dbReference type="NCBI Taxonomy" id="5949"/>
    <lineage>
        <taxon>Eukaryota</taxon>
        <taxon>Sar</taxon>
        <taxon>Alveolata</taxon>
        <taxon>Ciliophora</taxon>
        <taxon>Intramacronucleata</taxon>
        <taxon>Spirotrichea</taxon>
        <taxon>Stichotrichia</taxon>
        <taxon>Sporadotrichida</taxon>
        <taxon>Oxytrichidae</taxon>
        <taxon>Stylonychinae</taxon>
        <taxon>Stylonychia</taxon>
    </lineage>
</organism>
<name>A0A078AWK4_STYLE</name>
<proteinExistence type="predicted"/>
<gene>
    <name evidence="1" type="primary">Contig13013.g13873</name>
    <name evidence="1" type="ORF">STYLEM_14714</name>
</gene>
<dbReference type="Proteomes" id="UP000039865">
    <property type="component" value="Unassembled WGS sequence"/>
</dbReference>
<reference evidence="1 2" key="1">
    <citation type="submission" date="2014-06" db="EMBL/GenBank/DDBJ databases">
        <authorList>
            <person name="Swart Estienne"/>
        </authorList>
    </citation>
    <scope>NUCLEOTIDE SEQUENCE [LARGE SCALE GENOMIC DNA]</scope>
    <source>
        <strain evidence="1 2">130c</strain>
    </source>
</reference>
<protein>
    <submittedName>
        <fullName evidence="1">Uncharacterized protein</fullName>
    </submittedName>
</protein>
<dbReference type="InParanoid" id="A0A078AWK4"/>
<sequence length="187" mass="22291">MTIKFLTKYEGELNKPGFKEKFGSLYETYKTESIMHKLTSVIFFLRRLFLAIIFVMIIESAVIQIYFLIQSSFFMLIYQIAFMPHTQKSPQKIEIFNEATLLIVGYCLIPVAIDTFNEDSIVRRQREECELRNQAHLKTTNKKYLKILQSQLIKIHFHQPIKQMFFKKSTNQRKNQKKRAIKQQLLL</sequence>
<keyword evidence="2" id="KW-1185">Reference proteome</keyword>
<accession>A0A078AWK4</accession>
<dbReference type="AlphaFoldDB" id="A0A078AWK4"/>
<evidence type="ECO:0000313" key="1">
    <source>
        <dbReference type="EMBL" id="CDW85632.1"/>
    </source>
</evidence>
<dbReference type="EMBL" id="CCKQ01013917">
    <property type="protein sequence ID" value="CDW85632.1"/>
    <property type="molecule type" value="Genomic_DNA"/>
</dbReference>